<keyword evidence="4" id="KW-1185">Reference proteome</keyword>
<dbReference type="Proteomes" id="UP000001645">
    <property type="component" value="Unplaced"/>
</dbReference>
<dbReference type="PANTHER" id="PTHR43157:SF30">
    <property type="entry name" value="RETINOL DEHYDROGENASE 11-LIKE"/>
    <property type="match status" value="1"/>
</dbReference>
<reference evidence="3" key="2">
    <citation type="submission" date="2025-08" db="UniProtKB">
        <authorList>
            <consortium name="Ensembl"/>
        </authorList>
    </citation>
    <scope>IDENTIFICATION</scope>
</reference>
<reference evidence="3" key="1">
    <citation type="journal article" date="2010" name="PLoS Biol.">
        <title>Multi-platform next-generation sequencing of the domestic turkey (Meleagris gallopavo): genome assembly and analysis.</title>
        <authorList>
            <person name="Dalloul R.A."/>
            <person name="Long J.A."/>
            <person name="Zimin A.V."/>
            <person name="Aslam L."/>
            <person name="Beal K."/>
            <person name="Blomberg L.A."/>
            <person name="Bouffard P."/>
            <person name="Burt D.W."/>
            <person name="Crasta O."/>
            <person name="Crooijmans R.P."/>
            <person name="Cooper K."/>
            <person name="Coulombe R.A."/>
            <person name="De S."/>
            <person name="Delany M.E."/>
            <person name="Dodgson J.B."/>
            <person name="Dong J.J."/>
            <person name="Evans C."/>
            <person name="Frederickson K.M."/>
            <person name="Flicek P."/>
            <person name="Florea L."/>
            <person name="Folkerts O."/>
            <person name="Groenen M.A."/>
            <person name="Harkins T.T."/>
            <person name="Herrero J."/>
            <person name="Hoffmann S."/>
            <person name="Megens H.J."/>
            <person name="Jiang A."/>
            <person name="de Jong P."/>
            <person name="Kaiser P."/>
            <person name="Kim H."/>
            <person name="Kim K.W."/>
            <person name="Kim S."/>
            <person name="Langenberger D."/>
            <person name="Lee M.K."/>
            <person name="Lee T."/>
            <person name="Mane S."/>
            <person name="Marcais G."/>
            <person name="Marz M."/>
            <person name="McElroy A.P."/>
            <person name="Modise T."/>
            <person name="Nefedov M."/>
            <person name="Notredame C."/>
            <person name="Paton I.R."/>
            <person name="Payne W.S."/>
            <person name="Pertea G."/>
            <person name="Prickett D."/>
            <person name="Puiu D."/>
            <person name="Qioa D."/>
            <person name="Raineri E."/>
            <person name="Ruffier M."/>
            <person name="Salzberg S.L."/>
            <person name="Schatz M.C."/>
            <person name="Scheuring C."/>
            <person name="Schmidt C.J."/>
            <person name="Schroeder S."/>
            <person name="Searle S.M."/>
            <person name="Smith E.J."/>
            <person name="Smith J."/>
            <person name="Sonstegard T.S."/>
            <person name="Stadler P.F."/>
            <person name="Tafer H."/>
            <person name="Tu Z.J."/>
            <person name="Van Tassell C.P."/>
            <person name="Vilella A.J."/>
            <person name="Williams K.P."/>
            <person name="Yorke J.A."/>
            <person name="Zhang L."/>
            <person name="Zhang H.B."/>
            <person name="Zhang X."/>
            <person name="Zhang Y."/>
            <person name="Reed K.M."/>
        </authorList>
    </citation>
    <scope>NUCLEOTIDE SEQUENCE [LARGE SCALE GENOMIC DNA]</scope>
</reference>
<evidence type="ECO:0000256" key="2">
    <source>
        <dbReference type="ARBA" id="ARBA00023002"/>
    </source>
</evidence>
<accession>H9H2D0</accession>
<dbReference type="STRING" id="9103.ENSMGAP00000018393"/>
<evidence type="ECO:0000313" key="3">
    <source>
        <dbReference type="Ensembl" id="ENSMGAP00000018393.2"/>
    </source>
</evidence>
<keyword evidence="2" id="KW-0560">Oxidoreductase</keyword>
<sequence>MLCHAVLCPCCIWLQAPRRSSTSGLPPIPTAPQCHGAGTIYCAVSEEVSGISGKYFDSDCSLTLPSAAARDAGLARKLWEESERLTGLSS</sequence>
<evidence type="ECO:0000313" key="4">
    <source>
        <dbReference type="Proteomes" id="UP000001645"/>
    </source>
</evidence>
<protein>
    <submittedName>
        <fullName evidence="3">Uncharacterized protein</fullName>
    </submittedName>
</protein>
<organism evidence="3 4">
    <name type="scientific">Meleagris gallopavo</name>
    <name type="common">Wild turkey</name>
    <dbReference type="NCBI Taxonomy" id="9103"/>
    <lineage>
        <taxon>Eukaryota</taxon>
        <taxon>Metazoa</taxon>
        <taxon>Chordata</taxon>
        <taxon>Craniata</taxon>
        <taxon>Vertebrata</taxon>
        <taxon>Euteleostomi</taxon>
        <taxon>Archelosauria</taxon>
        <taxon>Archosauria</taxon>
        <taxon>Dinosauria</taxon>
        <taxon>Saurischia</taxon>
        <taxon>Theropoda</taxon>
        <taxon>Coelurosauria</taxon>
        <taxon>Aves</taxon>
        <taxon>Neognathae</taxon>
        <taxon>Galloanserae</taxon>
        <taxon>Galliformes</taxon>
        <taxon>Phasianidae</taxon>
        <taxon>Meleagridinae</taxon>
        <taxon>Meleagris</taxon>
    </lineage>
</organism>
<dbReference type="Ensembl" id="ENSMGAT00000020053.2">
    <property type="protein sequence ID" value="ENSMGAP00000018393.2"/>
    <property type="gene ID" value="ENSMGAG00000016704.2"/>
</dbReference>
<name>H9H2D0_MELGA</name>
<dbReference type="Bgee" id="ENSMGAG00000016704">
    <property type="expression patterns" value="Expressed in liver and 6 other cell types or tissues"/>
</dbReference>
<dbReference type="InParanoid" id="H9H2D0"/>
<reference evidence="3" key="3">
    <citation type="submission" date="2025-09" db="UniProtKB">
        <authorList>
            <consortium name="Ensembl"/>
        </authorList>
    </citation>
    <scope>IDENTIFICATION</scope>
</reference>
<evidence type="ECO:0000256" key="1">
    <source>
        <dbReference type="ARBA" id="ARBA00006484"/>
    </source>
</evidence>
<dbReference type="GeneTree" id="ENSGT01060000252151"/>
<dbReference type="AlphaFoldDB" id="H9H2D0"/>
<dbReference type="HOGENOM" id="CLU_010194_44_11_1"/>
<proteinExistence type="inferred from homology"/>
<comment type="similarity">
    <text evidence="1">Belongs to the short-chain dehydrogenases/reductases (SDR) family.</text>
</comment>
<dbReference type="GO" id="GO:0016491">
    <property type="term" value="F:oxidoreductase activity"/>
    <property type="evidence" value="ECO:0007669"/>
    <property type="project" value="UniProtKB-KW"/>
</dbReference>
<dbReference type="PANTHER" id="PTHR43157">
    <property type="entry name" value="PHOSPHATIDYLINOSITOL-GLYCAN BIOSYNTHESIS CLASS F PROTEIN-RELATED"/>
    <property type="match status" value="1"/>
</dbReference>